<evidence type="ECO:0000313" key="2">
    <source>
        <dbReference type="EMBL" id="SVC09033.1"/>
    </source>
</evidence>
<gene>
    <name evidence="2" type="ORF">METZ01_LOCUS261887</name>
</gene>
<dbReference type="Pfam" id="PF07991">
    <property type="entry name" value="KARI_N"/>
    <property type="match status" value="1"/>
</dbReference>
<dbReference type="InterPro" id="IPR013116">
    <property type="entry name" value="KARI_N"/>
</dbReference>
<dbReference type="Gene3D" id="3.40.50.720">
    <property type="entry name" value="NAD(P)-binding Rossmann-like Domain"/>
    <property type="match status" value="1"/>
</dbReference>
<dbReference type="GO" id="GO:0004455">
    <property type="term" value="F:ketol-acid reductoisomerase activity"/>
    <property type="evidence" value="ECO:0007669"/>
    <property type="project" value="TreeGrafter"/>
</dbReference>
<dbReference type="PANTHER" id="PTHR21371:SF1">
    <property type="entry name" value="KETOL-ACID REDUCTOISOMERASE, MITOCHONDRIAL"/>
    <property type="match status" value="1"/>
</dbReference>
<dbReference type="PANTHER" id="PTHR21371">
    <property type="entry name" value="KETOL-ACID REDUCTOISOMERASE, MITOCHONDRIAL"/>
    <property type="match status" value="1"/>
</dbReference>
<evidence type="ECO:0000259" key="1">
    <source>
        <dbReference type="PROSITE" id="PS51850"/>
    </source>
</evidence>
<dbReference type="GO" id="GO:0005829">
    <property type="term" value="C:cytosol"/>
    <property type="evidence" value="ECO:0007669"/>
    <property type="project" value="TreeGrafter"/>
</dbReference>
<dbReference type="EMBL" id="UINC01072989">
    <property type="protein sequence ID" value="SVC09033.1"/>
    <property type="molecule type" value="Genomic_DNA"/>
</dbReference>
<proteinExistence type="predicted"/>
<dbReference type="GO" id="GO:0009097">
    <property type="term" value="P:isoleucine biosynthetic process"/>
    <property type="evidence" value="ECO:0007669"/>
    <property type="project" value="TreeGrafter"/>
</dbReference>
<feature type="domain" description="KARI N-terminal Rossmann" evidence="1">
    <location>
        <begin position="1"/>
        <end position="62"/>
    </location>
</feature>
<dbReference type="InterPro" id="IPR036291">
    <property type="entry name" value="NAD(P)-bd_dom_sf"/>
</dbReference>
<protein>
    <recommendedName>
        <fullName evidence="1">KARI N-terminal Rossmann domain-containing protein</fullName>
    </recommendedName>
</protein>
<name>A0A382JD59_9ZZZZ</name>
<reference evidence="2" key="1">
    <citation type="submission" date="2018-05" db="EMBL/GenBank/DDBJ databases">
        <authorList>
            <person name="Lanie J.A."/>
            <person name="Ng W.-L."/>
            <person name="Kazmierczak K.M."/>
            <person name="Andrzejewski T.M."/>
            <person name="Davidsen T.M."/>
            <person name="Wayne K.J."/>
            <person name="Tettelin H."/>
            <person name="Glass J.I."/>
            <person name="Rusch D."/>
            <person name="Podicherti R."/>
            <person name="Tsui H.-C.T."/>
            <person name="Winkler M.E."/>
        </authorList>
    </citation>
    <scope>NUCLEOTIDE SEQUENCE</scope>
</reference>
<accession>A0A382JD59</accession>
<dbReference type="AlphaFoldDB" id="A0A382JD59"/>
<feature type="non-terminal residue" evidence="2">
    <location>
        <position position="62"/>
    </location>
</feature>
<dbReference type="PROSITE" id="PS51850">
    <property type="entry name" value="KARI_N"/>
    <property type="match status" value="1"/>
</dbReference>
<dbReference type="GO" id="GO:0009099">
    <property type="term" value="P:L-valine biosynthetic process"/>
    <property type="evidence" value="ECO:0007669"/>
    <property type="project" value="TreeGrafter"/>
</dbReference>
<dbReference type="InterPro" id="IPR013023">
    <property type="entry name" value="KARI"/>
</dbReference>
<sequence>MKMFYEKDTDVNLIKEKKVAIFGYGSQGHAHALNLKDSGVKEVVVALRDGSQSKAKAESKGL</sequence>
<dbReference type="SUPFAM" id="SSF51735">
    <property type="entry name" value="NAD(P)-binding Rossmann-fold domains"/>
    <property type="match status" value="1"/>
</dbReference>
<organism evidence="2">
    <name type="scientific">marine metagenome</name>
    <dbReference type="NCBI Taxonomy" id="408172"/>
    <lineage>
        <taxon>unclassified sequences</taxon>
        <taxon>metagenomes</taxon>
        <taxon>ecological metagenomes</taxon>
    </lineage>
</organism>